<name>A0A2W6N903_9BACL</name>
<sequence length="363" mass="40648">MNIPLHHDINEHSSHFAFALSDSSVLTEAKLIISHGDQADEVPLDIDPQSHLEDGRKVSVIAQLFQNPLQREEASVLYGPELSYVQYAVSLTDTSSISIASIQGVDYPITLDLGPYIPGDYEVRIALHRKTPRIAEGPLEPEQLAMVKYAQVNTVHIMLFPAEVSQLASSSAAVWTRNHHVFDSYGRRGFILADLERLPGRVEEMFGPGNHNLLEHFTEGRLDPLLEEGLMAIVWGITPWCYSLYCPPNEQAAQVLAWDKLGEEPARQGIYYITPEVQRFSIIPANELAFWADCIRKEWPVVELSGEGETLHLDLYVQIAESVNGLHENPIPTFVLTRSEGKPDMIMLMANVVIVEEIDFPMA</sequence>
<organism evidence="1 2">
    <name type="scientific">Paenibacillus silvae</name>
    <dbReference type="NCBI Taxonomy" id="1325358"/>
    <lineage>
        <taxon>Bacteria</taxon>
        <taxon>Bacillati</taxon>
        <taxon>Bacillota</taxon>
        <taxon>Bacilli</taxon>
        <taxon>Bacillales</taxon>
        <taxon>Paenibacillaceae</taxon>
        <taxon>Paenibacillus</taxon>
    </lineage>
</organism>
<accession>A0A2W6N903</accession>
<gene>
    <name evidence="1" type="ORF">DN757_27265</name>
</gene>
<reference evidence="1 2" key="1">
    <citation type="submission" date="2018-06" db="EMBL/GenBank/DDBJ databases">
        <title>Isolation of heavy metals resistant Paenibacillus silvae NC2 from Gold-Copper mine in ZiJin, China.</title>
        <authorList>
            <person name="Xu J."/>
            <person name="Mazhar H.S."/>
            <person name="Rensing C."/>
        </authorList>
    </citation>
    <scope>NUCLEOTIDE SEQUENCE [LARGE SCALE GENOMIC DNA]</scope>
    <source>
        <strain evidence="1 2">NC2</strain>
    </source>
</reference>
<dbReference type="RefSeq" id="WP_111273305.1">
    <property type="nucleotide sequence ID" value="NZ_QKWW01000098.1"/>
</dbReference>
<evidence type="ECO:0000313" key="1">
    <source>
        <dbReference type="EMBL" id="PZT52427.1"/>
    </source>
</evidence>
<dbReference type="AlphaFoldDB" id="A0A2W6N903"/>
<protein>
    <submittedName>
        <fullName evidence="1">Uncharacterized protein</fullName>
    </submittedName>
</protein>
<dbReference type="Proteomes" id="UP000249204">
    <property type="component" value="Unassembled WGS sequence"/>
</dbReference>
<dbReference type="EMBL" id="QKWW01000098">
    <property type="protein sequence ID" value="PZT52427.1"/>
    <property type="molecule type" value="Genomic_DNA"/>
</dbReference>
<proteinExistence type="predicted"/>
<comment type="caution">
    <text evidence="1">The sequence shown here is derived from an EMBL/GenBank/DDBJ whole genome shotgun (WGS) entry which is preliminary data.</text>
</comment>
<evidence type="ECO:0000313" key="2">
    <source>
        <dbReference type="Proteomes" id="UP000249204"/>
    </source>
</evidence>